<name>A0A495IBW7_9MICO</name>
<dbReference type="InterPro" id="IPR025534">
    <property type="entry name" value="DUF4420"/>
</dbReference>
<protein>
    <submittedName>
        <fullName evidence="1">Putative PD-(D/E)XK family protein DUF4420</fullName>
    </submittedName>
</protein>
<dbReference type="Proteomes" id="UP000280008">
    <property type="component" value="Unassembled WGS sequence"/>
</dbReference>
<sequence>MTTGSHAVSTLMRAWAVLEPPRTAEFSSFALRLRAGESGPRAAVDREGRRHLLVPYSDDASILVAEPNSVLTSSSRSLAFGASALDYVDVTCHDPSLQREFDQVCADILEAFDEDGAARAATRSAQVIGRWRRLLRTVRSRALSPEQRIGLFAELNILRALASEGLADADSWTGPEATPHDFEFEAASIEVKGVGTDADHIVIHGVEQLDALDGKRLHLIVVEVREDAGGERLADVLAEAESVVATPSVLRSKVNKLGYSSDDDEIRYSLGQLFMVSVNSDFPRIVPDDLVAGVPYGLSRLSYHLDRAVVVGHMRPAGLGEIRNAIS</sequence>
<dbReference type="AlphaFoldDB" id="A0A495IBW7"/>
<evidence type="ECO:0000313" key="2">
    <source>
        <dbReference type="Proteomes" id="UP000280008"/>
    </source>
</evidence>
<accession>A0A495IBW7</accession>
<organism evidence="1 2">
    <name type="scientific">Frondihabitans australicus</name>
    <dbReference type="NCBI Taxonomy" id="386892"/>
    <lineage>
        <taxon>Bacteria</taxon>
        <taxon>Bacillati</taxon>
        <taxon>Actinomycetota</taxon>
        <taxon>Actinomycetes</taxon>
        <taxon>Micrococcales</taxon>
        <taxon>Microbacteriaceae</taxon>
        <taxon>Frondihabitans</taxon>
    </lineage>
</organism>
<gene>
    <name evidence="1" type="ORF">C8E83_0580</name>
</gene>
<dbReference type="RefSeq" id="WP_121368349.1">
    <property type="nucleotide sequence ID" value="NZ_RBKS01000001.1"/>
</dbReference>
<reference evidence="1 2" key="1">
    <citation type="submission" date="2018-10" db="EMBL/GenBank/DDBJ databases">
        <title>Sequencing the genomes of 1000 actinobacteria strains.</title>
        <authorList>
            <person name="Klenk H.-P."/>
        </authorList>
    </citation>
    <scope>NUCLEOTIDE SEQUENCE [LARGE SCALE GENOMIC DNA]</scope>
    <source>
        <strain evidence="1 2">DSM 17894</strain>
    </source>
</reference>
<dbReference type="EMBL" id="RBKS01000001">
    <property type="protein sequence ID" value="RKR73487.1"/>
    <property type="molecule type" value="Genomic_DNA"/>
</dbReference>
<evidence type="ECO:0000313" key="1">
    <source>
        <dbReference type="EMBL" id="RKR73487.1"/>
    </source>
</evidence>
<proteinExistence type="predicted"/>
<comment type="caution">
    <text evidence="1">The sequence shown here is derived from an EMBL/GenBank/DDBJ whole genome shotgun (WGS) entry which is preliminary data.</text>
</comment>
<dbReference type="Pfam" id="PF14390">
    <property type="entry name" value="DUF4420"/>
    <property type="match status" value="1"/>
</dbReference>
<dbReference type="OrthoDB" id="5100136at2"/>
<keyword evidence="2" id="KW-1185">Reference proteome</keyword>